<evidence type="ECO:0000313" key="2">
    <source>
        <dbReference type="Proteomes" id="UP000805193"/>
    </source>
</evidence>
<dbReference type="EMBL" id="JABSTQ010009538">
    <property type="protein sequence ID" value="KAG0428322.1"/>
    <property type="molecule type" value="Genomic_DNA"/>
</dbReference>
<keyword evidence="2" id="KW-1185">Reference proteome</keyword>
<protein>
    <submittedName>
        <fullName evidence="1">Uncharacterized protein</fullName>
    </submittedName>
</protein>
<reference evidence="1 2" key="1">
    <citation type="journal article" date="2020" name="Cell">
        <title>Large-Scale Comparative Analyses of Tick Genomes Elucidate Their Genetic Diversity and Vector Capacities.</title>
        <authorList>
            <consortium name="Tick Genome and Microbiome Consortium (TIGMIC)"/>
            <person name="Jia N."/>
            <person name="Wang J."/>
            <person name="Shi W."/>
            <person name="Du L."/>
            <person name="Sun Y."/>
            <person name="Zhan W."/>
            <person name="Jiang J.F."/>
            <person name="Wang Q."/>
            <person name="Zhang B."/>
            <person name="Ji P."/>
            <person name="Bell-Sakyi L."/>
            <person name="Cui X.M."/>
            <person name="Yuan T.T."/>
            <person name="Jiang B.G."/>
            <person name="Yang W.F."/>
            <person name="Lam T.T."/>
            <person name="Chang Q.C."/>
            <person name="Ding S.J."/>
            <person name="Wang X.J."/>
            <person name="Zhu J.G."/>
            <person name="Ruan X.D."/>
            <person name="Zhao L."/>
            <person name="Wei J.T."/>
            <person name="Ye R.Z."/>
            <person name="Que T.C."/>
            <person name="Du C.H."/>
            <person name="Zhou Y.H."/>
            <person name="Cheng J.X."/>
            <person name="Dai P.F."/>
            <person name="Guo W.B."/>
            <person name="Han X.H."/>
            <person name="Huang E.J."/>
            <person name="Li L.F."/>
            <person name="Wei W."/>
            <person name="Gao Y.C."/>
            <person name="Liu J.Z."/>
            <person name="Shao H.Z."/>
            <person name="Wang X."/>
            <person name="Wang C.C."/>
            <person name="Yang T.C."/>
            <person name="Huo Q.B."/>
            <person name="Li W."/>
            <person name="Chen H.Y."/>
            <person name="Chen S.E."/>
            <person name="Zhou L.G."/>
            <person name="Ni X.B."/>
            <person name="Tian J.H."/>
            <person name="Sheng Y."/>
            <person name="Liu T."/>
            <person name="Pan Y.S."/>
            <person name="Xia L.Y."/>
            <person name="Li J."/>
            <person name="Zhao F."/>
            <person name="Cao W.C."/>
        </authorList>
    </citation>
    <scope>NUCLEOTIDE SEQUENCE [LARGE SCALE GENOMIC DNA]</scope>
    <source>
        <strain evidence="1">Iper-2018</strain>
    </source>
</reference>
<name>A0AC60Q5X0_IXOPE</name>
<comment type="caution">
    <text evidence="1">The sequence shown here is derived from an EMBL/GenBank/DDBJ whole genome shotgun (WGS) entry which is preliminary data.</text>
</comment>
<gene>
    <name evidence="1" type="ORF">HPB47_024685</name>
</gene>
<proteinExistence type="predicted"/>
<sequence length="157" mass="17514">MPSVFSLVTVKSSVPLTSVLLRGFLSLVYTFAGSVSFIINSLFFVVALNEALTMICFLVLRYSMKDAPRPFRVPTALPVFYLVILILLVVIPLTSPSEYMQYVVVVVGYLVGVLCYVLFIRFDATFPGAEAISINIQKCLMCVPCLNELEIMLKERL</sequence>
<organism evidence="1 2">
    <name type="scientific">Ixodes persulcatus</name>
    <name type="common">Taiga tick</name>
    <dbReference type="NCBI Taxonomy" id="34615"/>
    <lineage>
        <taxon>Eukaryota</taxon>
        <taxon>Metazoa</taxon>
        <taxon>Ecdysozoa</taxon>
        <taxon>Arthropoda</taxon>
        <taxon>Chelicerata</taxon>
        <taxon>Arachnida</taxon>
        <taxon>Acari</taxon>
        <taxon>Parasitiformes</taxon>
        <taxon>Ixodida</taxon>
        <taxon>Ixodoidea</taxon>
        <taxon>Ixodidae</taxon>
        <taxon>Ixodinae</taxon>
        <taxon>Ixodes</taxon>
    </lineage>
</organism>
<evidence type="ECO:0000313" key="1">
    <source>
        <dbReference type="EMBL" id="KAG0428322.1"/>
    </source>
</evidence>
<accession>A0AC60Q5X0</accession>
<dbReference type="Proteomes" id="UP000805193">
    <property type="component" value="Unassembled WGS sequence"/>
</dbReference>